<dbReference type="InterPro" id="IPR003172">
    <property type="entry name" value="ML_dom"/>
</dbReference>
<feature type="domain" description="MD-2-related lipid-recognition" evidence="3">
    <location>
        <begin position="25"/>
        <end position="144"/>
    </location>
</feature>
<feature type="signal peptide" evidence="2">
    <location>
        <begin position="1"/>
        <end position="20"/>
    </location>
</feature>
<dbReference type="EMBL" id="KB200236">
    <property type="protein sequence ID" value="ESP02464.1"/>
    <property type="molecule type" value="Genomic_DNA"/>
</dbReference>
<dbReference type="OrthoDB" id="6409159at2759"/>
<dbReference type="Gene3D" id="2.70.220.10">
    <property type="entry name" value="Ganglioside GM2 activator"/>
    <property type="match status" value="1"/>
</dbReference>
<reference evidence="4 5" key="1">
    <citation type="journal article" date="2013" name="Nature">
        <title>Insights into bilaterian evolution from three spiralian genomes.</title>
        <authorList>
            <person name="Simakov O."/>
            <person name="Marletaz F."/>
            <person name="Cho S.J."/>
            <person name="Edsinger-Gonzales E."/>
            <person name="Havlak P."/>
            <person name="Hellsten U."/>
            <person name="Kuo D.H."/>
            <person name="Larsson T."/>
            <person name="Lv J."/>
            <person name="Arendt D."/>
            <person name="Savage R."/>
            <person name="Osoegawa K."/>
            <person name="de Jong P."/>
            <person name="Grimwood J."/>
            <person name="Chapman J.A."/>
            <person name="Shapiro H."/>
            <person name="Aerts A."/>
            <person name="Otillar R.P."/>
            <person name="Terry A.Y."/>
            <person name="Boore J.L."/>
            <person name="Grigoriev I.V."/>
            <person name="Lindberg D.R."/>
            <person name="Seaver E.C."/>
            <person name="Weisblat D.A."/>
            <person name="Putnam N.H."/>
            <person name="Rokhsar D.S."/>
        </authorList>
    </citation>
    <scope>NUCLEOTIDE SEQUENCE [LARGE SCALE GENOMIC DNA]</scope>
</reference>
<evidence type="ECO:0000313" key="4">
    <source>
        <dbReference type="EMBL" id="ESP02464.1"/>
    </source>
</evidence>
<dbReference type="HOGENOM" id="CLU_1306102_0_0_1"/>
<dbReference type="KEGG" id="lgi:LOTGIDRAFT_172021"/>
<dbReference type="OMA" id="PCTENIG"/>
<accession>V4AEM6</accession>
<dbReference type="GeneID" id="20241973"/>
<evidence type="ECO:0000313" key="5">
    <source>
        <dbReference type="Proteomes" id="UP000030746"/>
    </source>
</evidence>
<dbReference type="SUPFAM" id="SSF63707">
    <property type="entry name" value="Ganglioside M2 (gm2) activator"/>
    <property type="match status" value="1"/>
</dbReference>
<protein>
    <recommendedName>
        <fullName evidence="3">MD-2-related lipid-recognition domain-containing protein</fullName>
    </recommendedName>
</protein>
<name>V4AEM6_LOTGI</name>
<dbReference type="Pfam" id="PF02221">
    <property type="entry name" value="E1_DerP2_DerF2"/>
    <property type="match status" value="1"/>
</dbReference>
<organism evidence="4 5">
    <name type="scientific">Lottia gigantea</name>
    <name type="common">Giant owl limpet</name>
    <dbReference type="NCBI Taxonomy" id="225164"/>
    <lineage>
        <taxon>Eukaryota</taxon>
        <taxon>Metazoa</taxon>
        <taxon>Spiralia</taxon>
        <taxon>Lophotrochozoa</taxon>
        <taxon>Mollusca</taxon>
        <taxon>Gastropoda</taxon>
        <taxon>Patellogastropoda</taxon>
        <taxon>Lottioidea</taxon>
        <taxon>Lottiidae</taxon>
        <taxon>Lottia</taxon>
    </lineage>
</organism>
<dbReference type="GO" id="GO:0005319">
    <property type="term" value="F:lipid transporter activity"/>
    <property type="evidence" value="ECO:0007669"/>
    <property type="project" value="TreeGrafter"/>
</dbReference>
<dbReference type="PANTHER" id="PTHR17357">
    <property type="entry name" value="GM2 GANGLIOSIDE ACTIVATOR PROTEIN"/>
    <property type="match status" value="1"/>
</dbReference>
<proteinExistence type="predicted"/>
<dbReference type="PANTHER" id="PTHR17357:SF0">
    <property type="entry name" value="GANGLIOSIDE GM2 ACTIVATOR"/>
    <property type="match status" value="1"/>
</dbReference>
<evidence type="ECO:0000256" key="2">
    <source>
        <dbReference type="SAM" id="SignalP"/>
    </source>
</evidence>
<dbReference type="GO" id="GO:0006689">
    <property type="term" value="P:ganglioside catabolic process"/>
    <property type="evidence" value="ECO:0007669"/>
    <property type="project" value="InterPro"/>
</dbReference>
<dbReference type="Proteomes" id="UP000030746">
    <property type="component" value="Unassembled WGS sequence"/>
</dbReference>
<dbReference type="InterPro" id="IPR036846">
    <property type="entry name" value="GM2-AP_sf"/>
</dbReference>
<keyword evidence="1 2" id="KW-0732">Signal</keyword>
<gene>
    <name evidence="4" type="ORF">LOTGIDRAFT_172021</name>
</gene>
<evidence type="ECO:0000256" key="1">
    <source>
        <dbReference type="ARBA" id="ARBA00022729"/>
    </source>
</evidence>
<dbReference type="InterPro" id="IPR028996">
    <property type="entry name" value="GM2-AP"/>
</dbReference>
<dbReference type="AlphaFoldDB" id="V4AEM6"/>
<dbReference type="RefSeq" id="XP_009046850.1">
    <property type="nucleotide sequence ID" value="XM_009048602.1"/>
</dbReference>
<feature type="chain" id="PRO_5004715995" description="MD-2-related lipid-recognition domain-containing protein" evidence="2">
    <location>
        <begin position="21"/>
        <end position="211"/>
    </location>
</feature>
<dbReference type="CTD" id="20241973"/>
<dbReference type="GO" id="GO:0009898">
    <property type="term" value="C:cytoplasmic side of plasma membrane"/>
    <property type="evidence" value="ECO:0007669"/>
    <property type="project" value="TreeGrafter"/>
</dbReference>
<dbReference type="GO" id="GO:0008047">
    <property type="term" value="F:enzyme activator activity"/>
    <property type="evidence" value="ECO:0007669"/>
    <property type="project" value="InterPro"/>
</dbReference>
<evidence type="ECO:0000259" key="3">
    <source>
        <dbReference type="Pfam" id="PF02221"/>
    </source>
</evidence>
<keyword evidence="5" id="KW-1185">Reference proteome</keyword>
<sequence length="211" mass="23173">MASGTTILVLLLVFASLAESAITQFKWSDCAASDPNRALKIDEITATPMPLVTPGPLNFHLKASVTRSITKWSLRLDINRHTFAGTVHVPCQNEFGSCTYDGCQILDKMKANADPGIVDIAGQVLTLINTNNIDITCPTKAQSVNIGTTVIKVPELGAFANALADITTSNVRAFHEVYTCRYDYSSYSLYVFVAFILFPKQKTLMRIRIYS</sequence>